<dbReference type="CDD" id="cd09819">
    <property type="entry name" value="An_peroxidase_bacterial_1"/>
    <property type="match status" value="1"/>
</dbReference>
<dbReference type="PRINTS" id="PR00457">
    <property type="entry name" value="ANPEROXIDASE"/>
</dbReference>
<keyword evidence="3" id="KW-0325">Glycoprotein</keyword>
<dbReference type="PANTHER" id="PTHR11475">
    <property type="entry name" value="OXIDASE/PEROXIDASE"/>
    <property type="match status" value="1"/>
</dbReference>
<dbReference type="SUPFAM" id="SSF48113">
    <property type="entry name" value="Heme-dependent peroxidases"/>
    <property type="match status" value="1"/>
</dbReference>
<keyword evidence="6" id="KW-1185">Reference proteome</keyword>
<comment type="subcellular location">
    <subcellularLocation>
        <location evidence="1">Secreted</location>
    </subcellularLocation>
</comment>
<feature type="compositionally biased region" description="Polar residues" evidence="4">
    <location>
        <begin position="11"/>
        <end position="25"/>
    </location>
</feature>
<dbReference type="InterPro" id="IPR019791">
    <property type="entry name" value="Haem_peroxidase_animal"/>
</dbReference>
<evidence type="ECO:0000256" key="3">
    <source>
        <dbReference type="ARBA" id="ARBA00023180"/>
    </source>
</evidence>
<dbReference type="InterPro" id="IPR010255">
    <property type="entry name" value="Haem_peroxidase_sf"/>
</dbReference>
<sequence length="512" mass="55459">MDQKHHARSHGYSTDNANPTRSNLQKPGRFGLLFPELAAVPWTTGNPMQDETVLRELGEAMHVAERKDGAIPAGFTYFGQFVDHDMTFDPTSLGENAVDVDDLVNFRTPALDLDSVYGSGPRDQPYLYQRNTTTASAQMLVGPAQAVPPQAPGGGDAQVQALDGALYDLPRVADGLPERTAVLGDKRNDENLIVAQLHRTMLHFHNAVSLRFPELSFADVRKVVTHHYQQIVLHEFLPAVAGAQAVENALKELKYYLIGPGYLASSPYMPLEFSGAAYRFGHSMVRPAYNFNKVFNFAAGPQLADFRLAFAFTGDGGFTPDPSIPGGTRYPTNWLLDWRQMFDGLGATAQRAFAIDAALTDRLRIGNAPDSPFLAQLNLLRGAKHYKLPSGQAVAARMGIAPLTAAQLQSGTAGAVVQKHQLTHQTPLWFYILKEAEVLEEGQHLGPIGGTIVAEVIVGLIKDDPESVLNAGTPRALPKAGAHFTMADLFKFVESMKGQGNIPAAGVINPLG</sequence>
<evidence type="ECO:0000313" key="5">
    <source>
        <dbReference type="EMBL" id="MFC3686490.1"/>
    </source>
</evidence>
<dbReference type="GO" id="GO:0004601">
    <property type="term" value="F:peroxidase activity"/>
    <property type="evidence" value="ECO:0007669"/>
    <property type="project" value="UniProtKB-KW"/>
</dbReference>
<organism evidence="5 6">
    <name type="scientific">Hydrogenophaga luteola</name>
    <dbReference type="NCBI Taxonomy" id="1591122"/>
    <lineage>
        <taxon>Bacteria</taxon>
        <taxon>Pseudomonadati</taxon>
        <taxon>Pseudomonadota</taxon>
        <taxon>Betaproteobacteria</taxon>
        <taxon>Burkholderiales</taxon>
        <taxon>Comamonadaceae</taxon>
        <taxon>Hydrogenophaga</taxon>
    </lineage>
</organism>
<feature type="region of interest" description="Disordered" evidence="4">
    <location>
        <begin position="1"/>
        <end position="26"/>
    </location>
</feature>
<keyword evidence="2" id="KW-0964">Secreted</keyword>
<dbReference type="Gene3D" id="1.10.640.10">
    <property type="entry name" value="Haem peroxidase domain superfamily, animal type"/>
    <property type="match status" value="1"/>
</dbReference>
<reference evidence="6" key="1">
    <citation type="journal article" date="2019" name="Int. J. Syst. Evol. Microbiol.">
        <title>The Global Catalogue of Microorganisms (GCM) 10K type strain sequencing project: providing services to taxonomists for standard genome sequencing and annotation.</title>
        <authorList>
            <consortium name="The Broad Institute Genomics Platform"/>
            <consortium name="The Broad Institute Genome Sequencing Center for Infectious Disease"/>
            <person name="Wu L."/>
            <person name="Ma J."/>
        </authorList>
    </citation>
    <scope>NUCLEOTIDE SEQUENCE [LARGE SCALE GENOMIC DNA]</scope>
    <source>
        <strain evidence="6">KCTC 42501</strain>
    </source>
</reference>
<dbReference type="Proteomes" id="UP001595729">
    <property type="component" value="Unassembled WGS sequence"/>
</dbReference>
<comment type="caution">
    <text evidence="5">The sequence shown here is derived from an EMBL/GenBank/DDBJ whole genome shotgun (WGS) entry which is preliminary data.</text>
</comment>
<evidence type="ECO:0000256" key="1">
    <source>
        <dbReference type="ARBA" id="ARBA00004613"/>
    </source>
</evidence>
<keyword evidence="5" id="KW-0560">Oxidoreductase</keyword>
<dbReference type="PANTHER" id="PTHR11475:SF4">
    <property type="entry name" value="CHORION PEROXIDASE"/>
    <property type="match status" value="1"/>
</dbReference>
<accession>A0ABV7W9N2</accession>
<gene>
    <name evidence="5" type="ORF">ACFOPI_23055</name>
</gene>
<evidence type="ECO:0000256" key="2">
    <source>
        <dbReference type="ARBA" id="ARBA00022525"/>
    </source>
</evidence>
<name>A0ABV7W9N2_9BURK</name>
<evidence type="ECO:0000256" key="4">
    <source>
        <dbReference type="SAM" id="MobiDB-lite"/>
    </source>
</evidence>
<dbReference type="Pfam" id="PF03098">
    <property type="entry name" value="An_peroxidase"/>
    <property type="match status" value="1"/>
</dbReference>
<dbReference type="RefSeq" id="WP_382179410.1">
    <property type="nucleotide sequence ID" value="NZ_JBHRXX010000010.1"/>
</dbReference>
<dbReference type="PROSITE" id="PS50292">
    <property type="entry name" value="PEROXIDASE_3"/>
    <property type="match status" value="1"/>
</dbReference>
<keyword evidence="5" id="KW-0575">Peroxidase</keyword>
<proteinExistence type="predicted"/>
<dbReference type="EMBL" id="JBHRXX010000010">
    <property type="protein sequence ID" value="MFC3686490.1"/>
    <property type="molecule type" value="Genomic_DNA"/>
</dbReference>
<evidence type="ECO:0000313" key="6">
    <source>
        <dbReference type="Proteomes" id="UP001595729"/>
    </source>
</evidence>
<dbReference type="InterPro" id="IPR037120">
    <property type="entry name" value="Haem_peroxidase_sf_animal"/>
</dbReference>
<protein>
    <submittedName>
        <fullName evidence="5">Heme peroxidase family protein</fullName>
    </submittedName>
</protein>